<feature type="compositionally biased region" description="Low complexity" evidence="1">
    <location>
        <begin position="178"/>
        <end position="195"/>
    </location>
</feature>
<organism evidence="2">
    <name type="scientific">Tanacetum cinerariifolium</name>
    <name type="common">Dalmatian daisy</name>
    <name type="synonym">Chrysanthemum cinerariifolium</name>
    <dbReference type="NCBI Taxonomy" id="118510"/>
    <lineage>
        <taxon>Eukaryota</taxon>
        <taxon>Viridiplantae</taxon>
        <taxon>Streptophyta</taxon>
        <taxon>Embryophyta</taxon>
        <taxon>Tracheophyta</taxon>
        <taxon>Spermatophyta</taxon>
        <taxon>Magnoliopsida</taxon>
        <taxon>eudicotyledons</taxon>
        <taxon>Gunneridae</taxon>
        <taxon>Pentapetalae</taxon>
        <taxon>asterids</taxon>
        <taxon>campanulids</taxon>
        <taxon>Asterales</taxon>
        <taxon>Asteraceae</taxon>
        <taxon>Asteroideae</taxon>
        <taxon>Anthemideae</taxon>
        <taxon>Anthemidinae</taxon>
        <taxon>Tanacetum</taxon>
    </lineage>
</organism>
<dbReference type="PANTHER" id="PTHR11439">
    <property type="entry name" value="GAG-POL-RELATED RETROTRANSPOSON"/>
    <property type="match status" value="1"/>
</dbReference>
<dbReference type="EMBL" id="BKCJ010276956">
    <property type="protein sequence ID" value="GEZ42178.1"/>
    <property type="molecule type" value="Genomic_DNA"/>
</dbReference>
<dbReference type="PANTHER" id="PTHR11439:SF508">
    <property type="entry name" value="RNA-DIRECTED DNA POLYMERASE"/>
    <property type="match status" value="1"/>
</dbReference>
<proteinExistence type="predicted"/>
<sequence>MSVVDNMFDHNKGTLHTLTSDPYHILMNLLSGIGASQHITYYATFLHDIIDVTRLNLTVAHPNRTVEQVKLPTAVLSSKSPYELMYKSEPSLLHLKTFGRLCFSPVLNESDKFGSRSNKCVFVGYAFDKKGVSLMSPVMRGDCANIGNKLAPNKSTNEPRVSTVDSAAREKDNTQPETLVSMSDSDSVDVTGSTSSRKDTGKEKYATETPVSKGIQSTFLNDNDYMSEGGDLDSFGHLFSTPVEANPENKKVISKFRDDEAITGITYYQKLVGQIIYLTMTRPDISYAVHCLSQVMHSPMKSHLRLAFRVLRYLKREHGLGITFRKSNNVDLKMFVDSDWAKCKVTRRSITRYCVFMRNSLVSWKSKKHVAVSRSSTEAEYSEMYNIYANPVLHERSKHFEIDLYFLREKVTAGHIKPKKSKDLTSGIKAIWRTLLKKTTFLHTRLTFSVSMDSLSPQVVSAAKLPILNPNEFDLWKMRIDQYFLMTAYSLWEVILNGDSPVLTRVVEGVLQPVAPITAEQKLARKNELKARGTLLMALPDKHQLKFNSHKDAKTLMEAIEKRFGGNTETKKVQKTLLKKQYKNFTGSSSESLVQIHDRLQKLVSQLEIHRVSL</sequence>
<comment type="caution">
    <text evidence="2">The sequence shown here is derived from an EMBL/GenBank/DDBJ whole genome shotgun (WGS) entry which is preliminary data.</text>
</comment>
<dbReference type="CDD" id="cd09272">
    <property type="entry name" value="RNase_HI_RT_Ty1"/>
    <property type="match status" value="1"/>
</dbReference>
<gene>
    <name evidence="2" type="ORF">Tci_514151</name>
</gene>
<reference evidence="2" key="1">
    <citation type="journal article" date="2019" name="Sci. Rep.">
        <title>Draft genome of Tanacetum cinerariifolium, the natural source of mosquito coil.</title>
        <authorList>
            <person name="Yamashiro T."/>
            <person name="Shiraishi A."/>
            <person name="Satake H."/>
            <person name="Nakayama K."/>
        </authorList>
    </citation>
    <scope>NUCLEOTIDE SEQUENCE</scope>
</reference>
<accession>A0A699IF27</accession>
<dbReference type="Pfam" id="PF14223">
    <property type="entry name" value="Retrotran_gag_2"/>
    <property type="match status" value="1"/>
</dbReference>
<evidence type="ECO:0000313" key="2">
    <source>
        <dbReference type="EMBL" id="GEZ42178.1"/>
    </source>
</evidence>
<name>A0A699IF27_TANCI</name>
<feature type="compositionally biased region" description="Polar residues" evidence="1">
    <location>
        <begin position="153"/>
        <end position="165"/>
    </location>
</feature>
<feature type="region of interest" description="Disordered" evidence="1">
    <location>
        <begin position="147"/>
        <end position="209"/>
    </location>
</feature>
<dbReference type="AlphaFoldDB" id="A0A699IF27"/>
<evidence type="ECO:0000256" key="1">
    <source>
        <dbReference type="SAM" id="MobiDB-lite"/>
    </source>
</evidence>
<feature type="compositionally biased region" description="Basic and acidic residues" evidence="1">
    <location>
        <begin position="196"/>
        <end position="206"/>
    </location>
</feature>
<protein>
    <submittedName>
        <fullName evidence="2">Ribonuclease H-like domain-containing protein</fullName>
    </submittedName>
</protein>